<dbReference type="InterPro" id="IPR004147">
    <property type="entry name" value="ABC1_dom"/>
</dbReference>
<sequence>MNCAERLASSGQAGPSHVCTGHWRPKNLRGPCQAHRKHRQGGQRCMAQASSISTMSGQFQDMRAQLESDEQLKILMAGLRGSNLNDSDYAEEGVNMVMVEVEVGADEDDLPLTYEPVRIAEFWSRRPVAVLTRVAQLLSIGGGFLTGVLWDLANGSFGRNEVKRAIQLRNIVTSLGPAYIKLGQALSIRPDILSPAAMNELQKLCDKVPSFNSGDAMQVIADELGAPWHEVYAELTPKPIAAASLGQVYKGRLKSGEQVAVKVQRPYVVETVSIDLFIIRSVGVFLRRFPQVRTDFPALIDEWASRFFEELDYIKEGNNGIRFSKFMAKELPQVVVPGTYMEYTSRRVLTSTWIEGEKLSQSKADNVAELVNVGVVAYLHQLLDIGWLMADPHPGNLIRTPDGRLAILDFGLMVEIDDDIKYGMIEAISHLIHRDYEAIVQDFITLRFIPRGTDLRPILPVLAKVFDQALEGGGAKNINFQELAADLAQITYSYPFEIPPYFALIIRAISVLEGIALVADPEFQIIQAAYPFISRKLLTDQSPRLKAALHYMIYGKESQFDAARLVDLLGAYESFKVASTSARGSMSSMDKLDSGSPTALPAGTAPGRYEPQGSAWPRGQHNGRTPQHAPGEHQASTSSPLAGFPDVPFMEVLPAPALGLLTSALAVPGIVLGSILETNALPDFSSSPSVPTGEHIQPSSVTSDAPKAREALKLLLSPEGQFFREFITSEVVLSIDAMSRTQLAALVDRLGLAGINLPILLPGTPRSWLPLRPELSEEDRRSVENVAVIMDFLTGSSGSAVMPEVAPLLPQVAGQMLPGIVARLTSRISARVLRDLYLSPAAEIH</sequence>
<dbReference type="EMBL" id="CAUYUE010000007">
    <property type="protein sequence ID" value="CAK0782682.1"/>
    <property type="molecule type" value="Genomic_DNA"/>
</dbReference>
<dbReference type="PANTHER" id="PTHR10566">
    <property type="entry name" value="CHAPERONE-ACTIVITY OF BC1 COMPLEX CABC1 -RELATED"/>
    <property type="match status" value="1"/>
</dbReference>
<dbReference type="Pfam" id="PF03109">
    <property type="entry name" value="ABC1"/>
    <property type="match status" value="1"/>
</dbReference>
<evidence type="ECO:0000256" key="2">
    <source>
        <dbReference type="SAM" id="MobiDB-lite"/>
    </source>
</evidence>
<dbReference type="CDD" id="cd05121">
    <property type="entry name" value="ABC1_ADCK3-like"/>
    <property type="match status" value="1"/>
</dbReference>
<dbReference type="PANTHER" id="PTHR10566:SF117">
    <property type="entry name" value="UNUSUAL PROTEIN KINASE-RELATED"/>
    <property type="match status" value="1"/>
</dbReference>
<dbReference type="InterPro" id="IPR011009">
    <property type="entry name" value="Kinase-like_dom_sf"/>
</dbReference>
<dbReference type="AlphaFoldDB" id="A0AAV1I8Z6"/>
<evidence type="ECO:0000313" key="4">
    <source>
        <dbReference type="EMBL" id="CAK0782682.1"/>
    </source>
</evidence>
<accession>A0AAV1I8Z6</accession>
<feature type="region of interest" description="Disordered" evidence="2">
    <location>
        <begin position="585"/>
        <end position="639"/>
    </location>
</feature>
<evidence type="ECO:0000313" key="5">
    <source>
        <dbReference type="Proteomes" id="UP001314263"/>
    </source>
</evidence>
<dbReference type="GO" id="GO:0009507">
    <property type="term" value="C:chloroplast"/>
    <property type="evidence" value="ECO:0007669"/>
    <property type="project" value="TreeGrafter"/>
</dbReference>
<comment type="similarity">
    <text evidence="1">Belongs to the protein kinase superfamily. ADCK protein kinase family.</text>
</comment>
<gene>
    <name evidence="4" type="ORF">CVIRNUC_005877</name>
</gene>
<protein>
    <recommendedName>
        <fullName evidence="3">ABC1 atypical kinase-like domain-containing protein</fullName>
    </recommendedName>
</protein>
<dbReference type="InterPro" id="IPR050154">
    <property type="entry name" value="UbiB_kinase"/>
</dbReference>
<feature type="domain" description="ABC1 atypical kinase-like" evidence="3">
    <location>
        <begin position="204"/>
        <end position="441"/>
    </location>
</feature>
<evidence type="ECO:0000259" key="3">
    <source>
        <dbReference type="Pfam" id="PF03109"/>
    </source>
</evidence>
<organism evidence="4 5">
    <name type="scientific">Coccomyxa viridis</name>
    <dbReference type="NCBI Taxonomy" id="1274662"/>
    <lineage>
        <taxon>Eukaryota</taxon>
        <taxon>Viridiplantae</taxon>
        <taxon>Chlorophyta</taxon>
        <taxon>core chlorophytes</taxon>
        <taxon>Trebouxiophyceae</taxon>
        <taxon>Trebouxiophyceae incertae sedis</taxon>
        <taxon>Coccomyxaceae</taxon>
        <taxon>Coccomyxa</taxon>
    </lineage>
</organism>
<comment type="caution">
    <text evidence="4">The sequence shown here is derived from an EMBL/GenBank/DDBJ whole genome shotgun (WGS) entry which is preliminary data.</text>
</comment>
<dbReference type="Proteomes" id="UP001314263">
    <property type="component" value="Unassembled WGS sequence"/>
</dbReference>
<proteinExistence type="inferred from homology"/>
<reference evidence="4 5" key="1">
    <citation type="submission" date="2023-10" db="EMBL/GenBank/DDBJ databases">
        <authorList>
            <person name="Maclean D."/>
            <person name="Macfadyen A."/>
        </authorList>
    </citation>
    <scope>NUCLEOTIDE SEQUENCE [LARGE SCALE GENOMIC DNA]</scope>
</reference>
<name>A0AAV1I8Z6_9CHLO</name>
<dbReference type="SUPFAM" id="SSF56112">
    <property type="entry name" value="Protein kinase-like (PK-like)"/>
    <property type="match status" value="1"/>
</dbReference>
<keyword evidence="5" id="KW-1185">Reference proteome</keyword>
<evidence type="ECO:0000256" key="1">
    <source>
        <dbReference type="ARBA" id="ARBA00009670"/>
    </source>
</evidence>